<keyword evidence="2" id="KW-1185">Reference proteome</keyword>
<dbReference type="Proteomes" id="UP001177003">
    <property type="component" value="Chromosome 4"/>
</dbReference>
<reference evidence="1" key="1">
    <citation type="submission" date="2023-04" db="EMBL/GenBank/DDBJ databases">
        <authorList>
            <person name="Vijverberg K."/>
            <person name="Xiong W."/>
            <person name="Schranz E."/>
        </authorList>
    </citation>
    <scope>NUCLEOTIDE SEQUENCE</scope>
</reference>
<accession>A0AA36E3W9</accession>
<dbReference type="AlphaFoldDB" id="A0AA36E3W9"/>
<organism evidence="1 2">
    <name type="scientific">Lactuca saligna</name>
    <name type="common">Willowleaf lettuce</name>
    <dbReference type="NCBI Taxonomy" id="75948"/>
    <lineage>
        <taxon>Eukaryota</taxon>
        <taxon>Viridiplantae</taxon>
        <taxon>Streptophyta</taxon>
        <taxon>Embryophyta</taxon>
        <taxon>Tracheophyta</taxon>
        <taxon>Spermatophyta</taxon>
        <taxon>Magnoliopsida</taxon>
        <taxon>eudicotyledons</taxon>
        <taxon>Gunneridae</taxon>
        <taxon>Pentapetalae</taxon>
        <taxon>asterids</taxon>
        <taxon>campanulids</taxon>
        <taxon>Asterales</taxon>
        <taxon>Asteraceae</taxon>
        <taxon>Cichorioideae</taxon>
        <taxon>Cichorieae</taxon>
        <taxon>Lactucinae</taxon>
        <taxon>Lactuca</taxon>
    </lineage>
</organism>
<protein>
    <submittedName>
        <fullName evidence="1">Uncharacterized protein</fullName>
    </submittedName>
</protein>
<gene>
    <name evidence="1" type="ORF">LSALG_LOCUS20798</name>
</gene>
<evidence type="ECO:0000313" key="1">
    <source>
        <dbReference type="EMBL" id="CAI9281082.1"/>
    </source>
</evidence>
<sequence length="479" mass="54074">MISNFKEVKALGVSKNLMKFKPSFDEKEMENLIVGIDNDSEEKNDVIDGSLHILPRKDTSVKSTFKETSTPDVNLNIFDMDVNINFGKQPSTSLYEKTNFIPPEVSQSESNMEEDETSNINANLSNMDINVNMGYGRITIEKSMIGTTTIETTDVPPPHSSPPATFKQVVNEKENDDDVMVAFADLEINPKEDDVPNNAIMSDVDKRIDETLATHSRTFDSKLTKLHDTTCEHHVIFKKMVTDSKAFIELKIMEFSELIYKEVHNLDNLFVSFTKKVDVLMGVTTHLVEDVTAFSKEYFGDFKLKSDVDGKMFEEIEKSLFGFQETLSKFDLSLQFSIFQESISAMVMSVESCFKTKLAPTHDLVLRLSTNAPRSTNVSQGGERGARSLMGTSEDIGFLVGKVRSTKIPISLPMKLMVTTSIETTNAPRVNVYVSKLQKKGFLNKAWCYETIEITIHDKVEEFMKSMKKSYDIKNANFN</sequence>
<name>A0AA36E3W9_LACSI</name>
<proteinExistence type="predicted"/>
<dbReference type="EMBL" id="OX465080">
    <property type="protein sequence ID" value="CAI9281082.1"/>
    <property type="molecule type" value="Genomic_DNA"/>
</dbReference>
<evidence type="ECO:0000313" key="2">
    <source>
        <dbReference type="Proteomes" id="UP001177003"/>
    </source>
</evidence>